<dbReference type="GO" id="GO:0003723">
    <property type="term" value="F:RNA binding"/>
    <property type="evidence" value="ECO:0007669"/>
    <property type="project" value="UniProtKB-UniRule"/>
</dbReference>
<dbReference type="InterPro" id="IPR029063">
    <property type="entry name" value="SAM-dependent_MTases_sf"/>
</dbReference>
<accession>D5EPB8</accession>
<proteinExistence type="inferred from homology"/>
<evidence type="ECO:0000259" key="6">
    <source>
        <dbReference type="PROSITE" id="PS51686"/>
    </source>
</evidence>
<evidence type="ECO:0000256" key="5">
    <source>
        <dbReference type="PROSITE-ProRule" id="PRU01023"/>
    </source>
</evidence>
<dbReference type="SUPFAM" id="SSF53335">
    <property type="entry name" value="S-adenosyl-L-methionine-dependent methyltransferases"/>
    <property type="match status" value="1"/>
</dbReference>
<reference evidence="7 8" key="1">
    <citation type="journal article" date="2010" name="Stand. Genomic Sci.">
        <title>Complete genome sequence of Coraliomargarita akajimensis type strain (04OKA010-24).</title>
        <authorList>
            <person name="Mavromatis K."/>
            <person name="Abt B."/>
            <person name="Brambilla E."/>
            <person name="Lapidus A."/>
            <person name="Copeland A."/>
            <person name="Deshpande S."/>
            <person name="Nolan M."/>
            <person name="Lucas S."/>
            <person name="Tice H."/>
            <person name="Cheng J.F."/>
            <person name="Han C."/>
            <person name="Detter J.C."/>
            <person name="Woyke T."/>
            <person name="Goodwin L."/>
            <person name="Pitluck S."/>
            <person name="Held B."/>
            <person name="Brettin T."/>
            <person name="Tapia R."/>
            <person name="Ivanova N."/>
            <person name="Mikhailova N."/>
            <person name="Pati A."/>
            <person name="Liolios K."/>
            <person name="Chen A."/>
            <person name="Palaniappan K."/>
            <person name="Land M."/>
            <person name="Hauser L."/>
            <person name="Chang Y.J."/>
            <person name="Jeffries C.D."/>
            <person name="Rohde M."/>
            <person name="Goker M."/>
            <person name="Bristow J."/>
            <person name="Eisen J.A."/>
            <person name="Markowitz V."/>
            <person name="Hugenholtz P."/>
            <person name="Klenk H.P."/>
            <person name="Kyrpides N.C."/>
        </authorList>
    </citation>
    <scope>NUCLEOTIDE SEQUENCE [LARGE SCALE GENOMIC DNA]</scope>
    <source>
        <strain evidence="8">DSM 45221 / IAM 15411 / JCM 23193 / KCTC 12865</strain>
    </source>
</reference>
<evidence type="ECO:0000256" key="3">
    <source>
        <dbReference type="ARBA" id="ARBA00022691"/>
    </source>
</evidence>
<dbReference type="AlphaFoldDB" id="D5EPB8"/>
<evidence type="ECO:0000256" key="4">
    <source>
        <dbReference type="ARBA" id="ARBA00022884"/>
    </source>
</evidence>
<dbReference type="Pfam" id="PF01189">
    <property type="entry name" value="Methyltr_RsmB-F"/>
    <property type="match status" value="1"/>
</dbReference>
<dbReference type="OrthoDB" id="9810297at2"/>
<dbReference type="InterPro" id="IPR049560">
    <property type="entry name" value="MeTrfase_RsmB-F_NOP2_cat"/>
</dbReference>
<dbReference type="SUPFAM" id="SSF48013">
    <property type="entry name" value="NusB-like"/>
    <property type="match status" value="1"/>
</dbReference>
<keyword evidence="1 5" id="KW-0489">Methyltransferase</keyword>
<dbReference type="Proteomes" id="UP000000925">
    <property type="component" value="Chromosome"/>
</dbReference>
<evidence type="ECO:0000256" key="2">
    <source>
        <dbReference type="ARBA" id="ARBA00022679"/>
    </source>
</evidence>
<gene>
    <name evidence="7" type="ordered locus">Caka_2612</name>
</gene>
<dbReference type="Gene3D" id="1.10.940.10">
    <property type="entry name" value="NusB-like"/>
    <property type="match status" value="1"/>
</dbReference>
<feature type="binding site" evidence="5">
    <location>
        <position position="316"/>
    </location>
    <ligand>
        <name>S-adenosyl-L-methionine</name>
        <dbReference type="ChEBI" id="CHEBI:59789"/>
    </ligand>
</feature>
<feature type="binding site" evidence="5">
    <location>
        <begin position="244"/>
        <end position="250"/>
    </location>
    <ligand>
        <name>S-adenosyl-L-methionine</name>
        <dbReference type="ChEBI" id="CHEBI:59789"/>
    </ligand>
</feature>
<feature type="active site" description="Nucleophile" evidence="5">
    <location>
        <position position="369"/>
    </location>
</feature>
<dbReference type="Pfam" id="PF01029">
    <property type="entry name" value="NusB"/>
    <property type="match status" value="1"/>
</dbReference>
<dbReference type="InterPro" id="IPR035926">
    <property type="entry name" value="NusB-like_sf"/>
</dbReference>
<dbReference type="CDD" id="cd02440">
    <property type="entry name" value="AdoMet_MTases"/>
    <property type="match status" value="1"/>
</dbReference>
<dbReference type="STRING" id="583355.Caka_2612"/>
<dbReference type="InterPro" id="IPR001678">
    <property type="entry name" value="MeTrfase_RsmB-F_NOP2_dom"/>
</dbReference>
<dbReference type="InterPro" id="IPR023267">
    <property type="entry name" value="RCMT"/>
</dbReference>
<evidence type="ECO:0000256" key="1">
    <source>
        <dbReference type="ARBA" id="ARBA00022603"/>
    </source>
</evidence>
<evidence type="ECO:0000313" key="8">
    <source>
        <dbReference type="Proteomes" id="UP000000925"/>
    </source>
</evidence>
<keyword evidence="3 5" id="KW-0949">S-adenosyl-L-methionine</keyword>
<feature type="binding site" evidence="5">
    <location>
        <position position="297"/>
    </location>
    <ligand>
        <name>S-adenosyl-L-methionine</name>
        <dbReference type="ChEBI" id="CHEBI:59789"/>
    </ligand>
</feature>
<organism evidence="7 8">
    <name type="scientific">Coraliomargarita akajimensis (strain DSM 45221 / IAM 15411 / JCM 23193 / KCTC 12865 / 04OKA010-24)</name>
    <dbReference type="NCBI Taxonomy" id="583355"/>
    <lineage>
        <taxon>Bacteria</taxon>
        <taxon>Pseudomonadati</taxon>
        <taxon>Verrucomicrobiota</taxon>
        <taxon>Opitutia</taxon>
        <taxon>Puniceicoccales</taxon>
        <taxon>Coraliomargaritaceae</taxon>
        <taxon>Coraliomargarita</taxon>
    </lineage>
</organism>
<dbReference type="PANTHER" id="PTHR22807">
    <property type="entry name" value="NOP2 YEAST -RELATED NOL1/NOP2/FMU SUN DOMAIN-CONTAINING"/>
    <property type="match status" value="1"/>
</dbReference>
<dbReference type="PANTHER" id="PTHR22807:SF53">
    <property type="entry name" value="RIBOSOMAL RNA SMALL SUBUNIT METHYLTRANSFERASE B-RELATED"/>
    <property type="match status" value="1"/>
</dbReference>
<sequence>MRSIKFDISDTSTNSWDLAVQLMEAYLSADNKADWLLEQLPDSISRQIRAASQTRFYGAIRHGHRCRAALKPHLRKQPRPRVEAILLVAGAEICTEAEKAPKIVHHAVDRAKQLVKSGELGLINALLRKLPGLLDAQSANDPLSNWSHPSWLVQRWNQEFGSEHCQQLLEWNQQIPQNYLKLYQGTDAGLPESQWSPFYKLDGPVPEPLKAELNRGLAYIKDPSTRLAPELLAPKAGDRILDLCAAPGGKAFDLAKLMQGRGQLTAIDLPGSRINRLRENLAKLESEDFQTEIIEEDVLELNREQLPAPFDCVMLDAPCSNTGVIQRRIDVKWRLRQKDITACAKLQLQLLHSASRFVKNGGRLVYSTCSIEHEENTEVIDKFLASKSGQAFCLKESIQSYPWDSGHDGAGAFLLVKTDNH</sequence>
<dbReference type="GO" id="GO:0001510">
    <property type="term" value="P:RNA methylation"/>
    <property type="evidence" value="ECO:0007669"/>
    <property type="project" value="InterPro"/>
</dbReference>
<dbReference type="GO" id="GO:0008173">
    <property type="term" value="F:RNA methyltransferase activity"/>
    <property type="evidence" value="ECO:0007669"/>
    <property type="project" value="InterPro"/>
</dbReference>
<dbReference type="HOGENOM" id="CLU_005316_0_1_0"/>
<feature type="binding site" evidence="5">
    <location>
        <position position="268"/>
    </location>
    <ligand>
        <name>S-adenosyl-L-methionine</name>
        <dbReference type="ChEBI" id="CHEBI:59789"/>
    </ligand>
</feature>
<dbReference type="RefSeq" id="WP_013044350.1">
    <property type="nucleotide sequence ID" value="NC_014008.1"/>
</dbReference>
<keyword evidence="8" id="KW-1185">Reference proteome</keyword>
<protein>
    <submittedName>
        <fullName evidence="7">Fmu (Sun) domain protein</fullName>
    </submittedName>
</protein>
<dbReference type="PROSITE" id="PS51686">
    <property type="entry name" value="SAM_MT_RSMB_NOP"/>
    <property type="match status" value="1"/>
</dbReference>
<dbReference type="GO" id="GO:0006355">
    <property type="term" value="P:regulation of DNA-templated transcription"/>
    <property type="evidence" value="ECO:0007669"/>
    <property type="project" value="InterPro"/>
</dbReference>
<evidence type="ECO:0000313" key="7">
    <source>
        <dbReference type="EMBL" id="ADE55628.1"/>
    </source>
</evidence>
<keyword evidence="2 5" id="KW-0808">Transferase</keyword>
<dbReference type="Gene3D" id="3.40.50.150">
    <property type="entry name" value="Vaccinia Virus protein VP39"/>
    <property type="match status" value="1"/>
</dbReference>
<dbReference type="InterPro" id="IPR006027">
    <property type="entry name" value="NusB_RsmB_TIM44"/>
</dbReference>
<dbReference type="EMBL" id="CP001998">
    <property type="protein sequence ID" value="ADE55628.1"/>
    <property type="molecule type" value="Genomic_DNA"/>
</dbReference>
<dbReference type="PRINTS" id="PR02008">
    <property type="entry name" value="RCMTFAMILY"/>
</dbReference>
<comment type="similarity">
    <text evidence="5">Belongs to the class I-like SAM-binding methyltransferase superfamily. RsmB/NOP family.</text>
</comment>
<keyword evidence="4 5" id="KW-0694">RNA-binding</keyword>
<feature type="domain" description="SAM-dependent MTase RsmB/NOP-type" evidence="6">
    <location>
        <begin position="140"/>
        <end position="421"/>
    </location>
</feature>
<dbReference type="eggNOG" id="COG0144">
    <property type="taxonomic scope" value="Bacteria"/>
</dbReference>
<dbReference type="KEGG" id="caa:Caka_2612"/>
<name>D5EPB8_CORAD</name>